<dbReference type="CDD" id="cd15669">
    <property type="entry name" value="ePHD_PHF7_G2E3_like"/>
    <property type="match status" value="1"/>
</dbReference>
<keyword evidence="3" id="KW-0808">Transferase</keyword>
<evidence type="ECO:0000256" key="1">
    <source>
        <dbReference type="ARBA" id="ARBA00004123"/>
    </source>
</evidence>
<feature type="compositionally biased region" description="Low complexity" evidence="10">
    <location>
        <begin position="856"/>
        <end position="869"/>
    </location>
</feature>
<keyword evidence="14" id="KW-1185">Reference proteome</keyword>
<dbReference type="SUPFAM" id="SSF57903">
    <property type="entry name" value="FYVE/PHD zinc finger"/>
    <property type="match status" value="1"/>
</dbReference>
<evidence type="ECO:0000256" key="9">
    <source>
        <dbReference type="PROSITE-ProRule" id="PRU00175"/>
    </source>
</evidence>
<dbReference type="InterPro" id="IPR011011">
    <property type="entry name" value="Znf_FYVE_PHD"/>
</dbReference>
<evidence type="ECO:0000256" key="10">
    <source>
        <dbReference type="SAM" id="MobiDB-lite"/>
    </source>
</evidence>
<feature type="domain" description="PHD-type" evidence="12">
    <location>
        <begin position="1"/>
        <end position="117"/>
    </location>
</feature>
<comment type="subcellular location">
    <subcellularLocation>
        <location evidence="1">Nucleus</location>
    </subcellularLocation>
</comment>
<keyword evidence="8" id="KW-0539">Nucleus</keyword>
<feature type="domain" description="RING-type" evidence="11">
    <location>
        <begin position="131"/>
        <end position="183"/>
    </location>
</feature>
<feature type="region of interest" description="Disordered" evidence="10">
    <location>
        <begin position="620"/>
        <end position="656"/>
    </location>
</feature>
<feature type="region of interest" description="Disordered" evidence="10">
    <location>
        <begin position="854"/>
        <end position="911"/>
    </location>
</feature>
<reference evidence="14" key="1">
    <citation type="submission" date="2015-01" db="EMBL/GenBank/DDBJ databases">
        <authorList>
            <person name="Aksoy S."/>
            <person name="Warren W."/>
            <person name="Wilson R.K."/>
        </authorList>
    </citation>
    <scope>NUCLEOTIDE SEQUENCE [LARGE SCALE GENOMIC DNA]</scope>
    <source>
        <strain evidence="14">IAEA</strain>
    </source>
</reference>
<feature type="compositionally biased region" description="Polar residues" evidence="10">
    <location>
        <begin position="684"/>
        <end position="693"/>
    </location>
</feature>
<dbReference type="VEuPathDB" id="VectorBase:GPPI022077"/>
<keyword evidence="5 9" id="KW-0863">Zinc-finger</keyword>
<evidence type="ECO:0000256" key="8">
    <source>
        <dbReference type="ARBA" id="ARBA00023242"/>
    </source>
</evidence>
<evidence type="ECO:0000313" key="13">
    <source>
        <dbReference type="EnsemblMetazoa" id="GPPI022077-PA"/>
    </source>
</evidence>
<evidence type="ECO:0000259" key="11">
    <source>
        <dbReference type="PROSITE" id="PS50089"/>
    </source>
</evidence>
<protein>
    <recommendedName>
        <fullName evidence="15">PHD-type domain-containing protein</fullName>
    </recommendedName>
</protein>
<keyword evidence="6" id="KW-0833">Ubl conjugation pathway</keyword>
<dbReference type="InterPro" id="IPR042013">
    <property type="entry name" value="PHF7/G2E3_ePHD"/>
</dbReference>
<comment type="pathway">
    <text evidence="2">Protein modification; protein ubiquitination.</text>
</comment>
<dbReference type="InterPro" id="IPR034732">
    <property type="entry name" value="EPHD"/>
</dbReference>
<dbReference type="InterPro" id="IPR001841">
    <property type="entry name" value="Znf_RING"/>
</dbReference>
<keyword evidence="4" id="KW-0479">Metal-binding</keyword>
<feature type="region of interest" description="Disordered" evidence="10">
    <location>
        <begin position="670"/>
        <end position="724"/>
    </location>
</feature>
<proteinExistence type="predicted"/>
<evidence type="ECO:0000256" key="2">
    <source>
        <dbReference type="ARBA" id="ARBA00004906"/>
    </source>
</evidence>
<dbReference type="EMBL" id="JXJN01009884">
    <property type="status" value="NOT_ANNOTATED_CDS"/>
    <property type="molecule type" value="Genomic_DNA"/>
</dbReference>
<name>A0A1B0B895_9MUSC</name>
<dbReference type="PROSITE" id="PS50089">
    <property type="entry name" value="ZF_RING_2"/>
    <property type="match status" value="1"/>
</dbReference>
<dbReference type="PANTHER" id="PTHR12420:SF42">
    <property type="entry name" value="G2_M PHASE-SPECIFIC E3 UBIQUITIN-PROTEIN LIGASE"/>
    <property type="match status" value="1"/>
</dbReference>
<dbReference type="GO" id="GO:0005634">
    <property type="term" value="C:nucleus"/>
    <property type="evidence" value="ECO:0007669"/>
    <property type="project" value="TreeGrafter"/>
</dbReference>
<evidence type="ECO:0008006" key="15">
    <source>
        <dbReference type="Google" id="ProtNLM"/>
    </source>
</evidence>
<evidence type="ECO:0000256" key="6">
    <source>
        <dbReference type="ARBA" id="ARBA00022786"/>
    </source>
</evidence>
<feature type="compositionally biased region" description="Basic and acidic residues" evidence="10">
    <location>
        <begin position="672"/>
        <end position="683"/>
    </location>
</feature>
<sequence length="911" mass="103501">MSDCVLCKSSKKDELLYGKFVSTSSGISAHTFCLYFASNLAQNGRDHQGLYGFLQRDIRNEVCRIRQLTCCYCKKRSAGIGCCKEKCKSSFHFICGLENGAENQFCESFRSYCHKHRTSVNCKPPTYRESCCICYNSLRKKNEVFNSLLHLKAPCCTNGWFHKLCLQKFAATSGYFFKCPLCNNTKLFREKLKYQGIFIPDQDAAWEIEPNAYADLLERPSKCVVVECKSKIGRQGNSIRNPLIFCNTCGSKAIHKYCLLNGGGKEFQCNDCTPILQTLDSSKKISPQQQDSDGSDFEIDICEISDEKDKLKENNETTEDVQATTSQNIISRSSFRNCKANYALQTANADEDCKGNIYITTNLNDKNKYFENTPDDEQCENAYATTPEEEILQKSFRKYKKNKFLRVSSDVESDESTSITKRTVQKSSHNPTDCQKTGINLNGANEMTQTINGEILGNVFTTATNMNSENKYFENTPDDKVCKNAYVTISDEEILQKSFRKYKKNEFLRISSDVESEAEEFTSITKRKFQKSSHNPTDGQKTGINLKGANQRTQAINGEILGNVFTTATNLNSKNKYFENTPDEKVCQNSYVTTSDEEIVQKSFRKYKKNEFLRISSDVELEPEESTSVTKRTFEKSSHNPTSGQRNENIPINNSCRPLRLRAKSVLISKQEQMEREKGRLNQEKFSASTMPLSDNHRRTTQRNKRRSTDLDKTGNQNRNSIGRDSCFERSIAPCIANRTRKQSLNMAKFKNEGSKGDEQRGWASSSSLDVSCIAKRTRLSLQKSSKTKSVSVCNVEYSNNKDSESSDGISEVYDIESEYEMEAESITSTDSYSIRSPRDMQNLSFIAARVKNRRSSSINTSNDNNNNNKGLTKRFKEDRYRHESSLSSTSNILQTKGSNGIDSFKRHLRP</sequence>
<evidence type="ECO:0000313" key="14">
    <source>
        <dbReference type="Proteomes" id="UP000092460"/>
    </source>
</evidence>
<dbReference type="AlphaFoldDB" id="A0A1B0B895"/>
<evidence type="ECO:0000256" key="5">
    <source>
        <dbReference type="ARBA" id="ARBA00022771"/>
    </source>
</evidence>
<evidence type="ECO:0000259" key="12">
    <source>
        <dbReference type="PROSITE" id="PS51805"/>
    </source>
</evidence>
<dbReference type="Pfam" id="PF13771">
    <property type="entry name" value="zf-HC5HC2H"/>
    <property type="match status" value="1"/>
</dbReference>
<reference evidence="13" key="2">
    <citation type="submission" date="2020-05" db="UniProtKB">
        <authorList>
            <consortium name="EnsemblMetazoa"/>
        </authorList>
    </citation>
    <scope>IDENTIFICATION</scope>
    <source>
        <strain evidence="13">IAEA</strain>
    </source>
</reference>
<dbReference type="PANTHER" id="PTHR12420">
    <property type="entry name" value="PHD FINGER PROTEIN"/>
    <property type="match status" value="1"/>
</dbReference>
<evidence type="ECO:0000256" key="3">
    <source>
        <dbReference type="ARBA" id="ARBA00022679"/>
    </source>
</evidence>
<dbReference type="Proteomes" id="UP000092460">
    <property type="component" value="Unassembled WGS sequence"/>
</dbReference>
<dbReference type="InterPro" id="IPR059102">
    <property type="entry name" value="PHD_PHF7/G2E3-like"/>
</dbReference>
<feature type="compositionally biased region" description="Polar residues" evidence="10">
    <location>
        <begin position="886"/>
        <end position="902"/>
    </location>
</feature>
<feature type="compositionally biased region" description="Polar residues" evidence="10">
    <location>
        <begin position="639"/>
        <end position="656"/>
    </location>
</feature>
<dbReference type="InterPro" id="IPR051188">
    <property type="entry name" value="PHD-type_Zinc_Finger"/>
</dbReference>
<dbReference type="Gene3D" id="3.30.40.10">
    <property type="entry name" value="Zinc/RING finger domain, C3HC4 (zinc finger)"/>
    <property type="match status" value="2"/>
</dbReference>
<accession>A0A1B0B895</accession>
<feature type="compositionally biased region" description="Polar residues" evidence="10">
    <location>
        <begin position="714"/>
        <end position="723"/>
    </location>
</feature>
<evidence type="ECO:0000256" key="4">
    <source>
        <dbReference type="ARBA" id="ARBA00022723"/>
    </source>
</evidence>
<keyword evidence="7" id="KW-0862">Zinc</keyword>
<evidence type="ECO:0000256" key="7">
    <source>
        <dbReference type="ARBA" id="ARBA00022833"/>
    </source>
</evidence>
<dbReference type="Pfam" id="PF26054">
    <property type="entry name" value="PHD_G2E3"/>
    <property type="match status" value="1"/>
</dbReference>
<dbReference type="GO" id="GO:0008270">
    <property type="term" value="F:zinc ion binding"/>
    <property type="evidence" value="ECO:0007669"/>
    <property type="project" value="UniProtKB-KW"/>
</dbReference>
<feature type="compositionally biased region" description="Basic and acidic residues" evidence="10">
    <location>
        <begin position="875"/>
        <end position="885"/>
    </location>
</feature>
<dbReference type="STRING" id="67801.A0A1B0B895"/>
<dbReference type="EnsemblMetazoa" id="GPPI022077-RA">
    <property type="protein sequence ID" value="GPPI022077-PA"/>
    <property type="gene ID" value="GPPI022077"/>
</dbReference>
<dbReference type="PROSITE" id="PS51805">
    <property type="entry name" value="EPHD"/>
    <property type="match status" value="1"/>
</dbReference>
<dbReference type="InterPro" id="IPR013083">
    <property type="entry name" value="Znf_RING/FYVE/PHD"/>
</dbReference>
<organism evidence="13 14">
    <name type="scientific">Glossina palpalis gambiensis</name>
    <dbReference type="NCBI Taxonomy" id="67801"/>
    <lineage>
        <taxon>Eukaryota</taxon>
        <taxon>Metazoa</taxon>
        <taxon>Ecdysozoa</taxon>
        <taxon>Arthropoda</taxon>
        <taxon>Hexapoda</taxon>
        <taxon>Insecta</taxon>
        <taxon>Pterygota</taxon>
        <taxon>Neoptera</taxon>
        <taxon>Endopterygota</taxon>
        <taxon>Diptera</taxon>
        <taxon>Brachycera</taxon>
        <taxon>Muscomorpha</taxon>
        <taxon>Hippoboscoidea</taxon>
        <taxon>Glossinidae</taxon>
        <taxon>Glossina</taxon>
    </lineage>
</organism>